<dbReference type="GO" id="GO:0003676">
    <property type="term" value="F:nucleic acid binding"/>
    <property type="evidence" value="ECO:0007669"/>
    <property type="project" value="InterPro"/>
</dbReference>
<dbReference type="PANTHER" id="PTHR47723:SF19">
    <property type="entry name" value="POLYNUCLEOTIDYL TRANSFERASE, RIBONUCLEASE H-LIKE SUPERFAMILY PROTEIN"/>
    <property type="match status" value="1"/>
</dbReference>
<dbReference type="Gene3D" id="3.30.420.10">
    <property type="entry name" value="Ribonuclease H-like superfamily/Ribonuclease H"/>
    <property type="match status" value="1"/>
</dbReference>
<organism evidence="2 3">
    <name type="scientific">Macleaya cordata</name>
    <name type="common">Five-seeded plume-poppy</name>
    <name type="synonym">Bocconia cordata</name>
    <dbReference type="NCBI Taxonomy" id="56857"/>
    <lineage>
        <taxon>Eukaryota</taxon>
        <taxon>Viridiplantae</taxon>
        <taxon>Streptophyta</taxon>
        <taxon>Embryophyta</taxon>
        <taxon>Tracheophyta</taxon>
        <taxon>Spermatophyta</taxon>
        <taxon>Magnoliopsida</taxon>
        <taxon>Ranunculales</taxon>
        <taxon>Papaveraceae</taxon>
        <taxon>Papaveroideae</taxon>
        <taxon>Macleaya</taxon>
    </lineage>
</organism>
<dbReference type="Pfam" id="PF12874">
    <property type="entry name" value="zf-met"/>
    <property type="match status" value="1"/>
</dbReference>
<proteinExistence type="predicted"/>
<dbReference type="PANTHER" id="PTHR47723">
    <property type="entry name" value="OS05G0353850 PROTEIN"/>
    <property type="match status" value="1"/>
</dbReference>
<dbReference type="AlphaFoldDB" id="A0A200PNI2"/>
<dbReference type="InterPro" id="IPR036236">
    <property type="entry name" value="Znf_C2H2_sf"/>
</dbReference>
<dbReference type="Proteomes" id="UP000195402">
    <property type="component" value="Unassembled WGS sequence"/>
</dbReference>
<dbReference type="InParanoid" id="A0A200PNI2"/>
<feature type="domain" description="U1-type" evidence="1">
    <location>
        <begin position="138"/>
        <end position="172"/>
    </location>
</feature>
<comment type="caution">
    <text evidence="2">The sequence shown here is derived from an EMBL/GenBank/DDBJ whole genome shotgun (WGS) entry which is preliminary data.</text>
</comment>
<protein>
    <submittedName>
        <fullName evidence="2">Ribonuclease H domain</fullName>
    </submittedName>
</protein>
<dbReference type="Pfam" id="PF13456">
    <property type="entry name" value="RVT_3"/>
    <property type="match status" value="1"/>
</dbReference>
<dbReference type="CDD" id="cd06222">
    <property type="entry name" value="RNase_H_like"/>
    <property type="match status" value="1"/>
</dbReference>
<keyword evidence="3" id="KW-1185">Reference proteome</keyword>
<dbReference type="SUPFAM" id="SSF53098">
    <property type="entry name" value="Ribonuclease H-like"/>
    <property type="match status" value="1"/>
</dbReference>
<dbReference type="InterPro" id="IPR012337">
    <property type="entry name" value="RNaseH-like_sf"/>
</dbReference>
<dbReference type="SMART" id="SM00451">
    <property type="entry name" value="ZnF_U1"/>
    <property type="match status" value="1"/>
</dbReference>
<dbReference type="STRING" id="56857.A0A200PNI2"/>
<dbReference type="Gene3D" id="3.30.160.60">
    <property type="entry name" value="Classic Zinc Finger"/>
    <property type="match status" value="1"/>
</dbReference>
<dbReference type="InterPro" id="IPR053151">
    <property type="entry name" value="RNase_H-like"/>
</dbReference>
<dbReference type="InterPro" id="IPR036397">
    <property type="entry name" value="RNaseH_sf"/>
</dbReference>
<dbReference type="GO" id="GO:0004523">
    <property type="term" value="F:RNA-DNA hybrid ribonuclease activity"/>
    <property type="evidence" value="ECO:0007669"/>
    <property type="project" value="InterPro"/>
</dbReference>
<dbReference type="InterPro" id="IPR044730">
    <property type="entry name" value="RNase_H-like_dom_plant"/>
</dbReference>
<dbReference type="EMBL" id="MVGT01004390">
    <property type="protein sequence ID" value="OUZ99762.1"/>
    <property type="molecule type" value="Genomic_DNA"/>
</dbReference>
<reference evidence="2 3" key="1">
    <citation type="journal article" date="2017" name="Mol. Plant">
        <title>The Genome of Medicinal Plant Macleaya cordata Provides New Insights into Benzylisoquinoline Alkaloids Metabolism.</title>
        <authorList>
            <person name="Liu X."/>
            <person name="Liu Y."/>
            <person name="Huang P."/>
            <person name="Ma Y."/>
            <person name="Qing Z."/>
            <person name="Tang Q."/>
            <person name="Cao H."/>
            <person name="Cheng P."/>
            <person name="Zheng Y."/>
            <person name="Yuan Z."/>
            <person name="Zhou Y."/>
            <person name="Liu J."/>
            <person name="Tang Z."/>
            <person name="Zhuo Y."/>
            <person name="Zhang Y."/>
            <person name="Yu L."/>
            <person name="Huang J."/>
            <person name="Yang P."/>
            <person name="Peng Q."/>
            <person name="Zhang J."/>
            <person name="Jiang W."/>
            <person name="Zhang Z."/>
            <person name="Lin K."/>
            <person name="Ro D.K."/>
            <person name="Chen X."/>
            <person name="Xiong X."/>
            <person name="Shang Y."/>
            <person name="Huang S."/>
            <person name="Zeng J."/>
        </authorList>
    </citation>
    <scope>NUCLEOTIDE SEQUENCE [LARGE SCALE GENOMIC DNA]</scope>
    <source>
        <strain evidence="3">cv. BLH2017</strain>
        <tissue evidence="2">Root</tissue>
    </source>
</reference>
<dbReference type="OMA" id="NQMARAN"/>
<dbReference type="SUPFAM" id="SSF57667">
    <property type="entry name" value="beta-beta-alpha zinc fingers"/>
    <property type="match status" value="1"/>
</dbReference>
<sequence length="380" mass="42795">MGLGSSLKVCFFLLGHLITSFSPLNFLWPYAKLIITCWLVIRYVGGVAYVYECIVIPCCTVNPLKLRVWFILWKEDSILSKPDNFLAMAAKYIEENGSEALEELIGKGSLRVLNLECPDTGLPQLPSPDTGISPEKAQKEWSCPLCFVSTSSEASLKEHLEGKRHKSKKKKFKASEMASGNQGIFDLTNGVNMVDDFSNTFNHHLGPTSKIGQWRTWKKPSLGWTKLNTDGSVDPKNAGLGGLLRDHIGKPICGFVSKVPQEGSFYVELWAIWRGLILALGQGHKAIWVESDSLSAVNVINRKQHCPYKAESCLKHIWDLLEKFEHYRISYAWRQVNRAADYLAKMNLDGSDIVLWPTDFPSSLCKIIEEDAKGMKYYRV</sequence>
<evidence type="ECO:0000313" key="2">
    <source>
        <dbReference type="EMBL" id="OUZ99762.1"/>
    </source>
</evidence>
<evidence type="ECO:0000313" key="3">
    <source>
        <dbReference type="Proteomes" id="UP000195402"/>
    </source>
</evidence>
<evidence type="ECO:0000259" key="1">
    <source>
        <dbReference type="SMART" id="SM00451"/>
    </source>
</evidence>
<accession>A0A200PNI2</accession>
<dbReference type="OrthoDB" id="10009287at2759"/>
<dbReference type="GO" id="GO:0008270">
    <property type="term" value="F:zinc ion binding"/>
    <property type="evidence" value="ECO:0007669"/>
    <property type="project" value="InterPro"/>
</dbReference>
<dbReference type="InterPro" id="IPR013087">
    <property type="entry name" value="Znf_C2H2_type"/>
</dbReference>
<name>A0A200PNI2_MACCD</name>
<dbReference type="InterPro" id="IPR002156">
    <property type="entry name" value="RNaseH_domain"/>
</dbReference>
<dbReference type="InterPro" id="IPR003604">
    <property type="entry name" value="Matrin/U1-like-C_Znf_C2H2"/>
</dbReference>
<gene>
    <name evidence="2" type="ORF">BVC80_9065g34</name>
</gene>